<protein>
    <submittedName>
        <fullName evidence="1">Uncharacterized protein</fullName>
    </submittedName>
</protein>
<evidence type="ECO:0000313" key="1">
    <source>
        <dbReference type="EMBL" id="POM26246.1"/>
    </source>
</evidence>
<dbReference type="EMBL" id="MTBP01000001">
    <property type="protein sequence ID" value="POM26246.1"/>
    <property type="molecule type" value="Genomic_DNA"/>
</dbReference>
<reference evidence="1 2" key="1">
    <citation type="journal article" date="2017" name="Chemistry">
        <title>Isolation, Biosynthesis and Chemical Modifications of Rubterolones A-F: Rare Tropolone Alkaloids from Actinomadura sp. 5-2.</title>
        <authorList>
            <person name="Guo H."/>
            <person name="Benndorf R."/>
            <person name="Leichnitz D."/>
            <person name="Klassen J.L."/>
            <person name="Vollmers J."/>
            <person name="Gorls H."/>
            <person name="Steinacker M."/>
            <person name="Weigel C."/>
            <person name="Dahse H.M."/>
            <person name="Kaster A.K."/>
            <person name="de Beer Z.W."/>
            <person name="Poulsen M."/>
            <person name="Beemelmanns C."/>
        </authorList>
    </citation>
    <scope>NUCLEOTIDE SEQUENCE [LARGE SCALE GENOMIC DNA]</scope>
    <source>
        <strain evidence="1 2">5-2</strain>
    </source>
</reference>
<dbReference type="AlphaFoldDB" id="A0A2P4UMH3"/>
<gene>
    <name evidence="1" type="ORF">BTM25_06400</name>
</gene>
<sequence length="73" mass="7754">MHWKITEPHATGMPVLVVTGVGDGRANLSETVRARVADDGTIPFVWSWGDDIAGRGDVGAAARAVARVLDPRM</sequence>
<dbReference type="Proteomes" id="UP000242367">
    <property type="component" value="Unassembled WGS sequence"/>
</dbReference>
<comment type="caution">
    <text evidence="1">The sequence shown here is derived from an EMBL/GenBank/DDBJ whole genome shotgun (WGS) entry which is preliminary data.</text>
</comment>
<keyword evidence="2" id="KW-1185">Reference proteome</keyword>
<organism evidence="1 2">
    <name type="scientific">Actinomadura rubteroloni</name>
    <dbReference type="NCBI Taxonomy" id="1926885"/>
    <lineage>
        <taxon>Bacteria</taxon>
        <taxon>Bacillati</taxon>
        <taxon>Actinomycetota</taxon>
        <taxon>Actinomycetes</taxon>
        <taxon>Streptosporangiales</taxon>
        <taxon>Thermomonosporaceae</taxon>
        <taxon>Actinomadura</taxon>
    </lineage>
</organism>
<proteinExistence type="predicted"/>
<evidence type="ECO:0000313" key="2">
    <source>
        <dbReference type="Proteomes" id="UP000242367"/>
    </source>
</evidence>
<name>A0A2P4UMH3_9ACTN</name>
<accession>A0A2P4UMH3</accession>